<keyword evidence="3" id="KW-1185">Reference proteome</keyword>
<dbReference type="OrthoDB" id="9796171at2"/>
<proteinExistence type="predicted"/>
<name>C5CG06_KOSOT</name>
<dbReference type="AlphaFoldDB" id="C5CG06"/>
<dbReference type="HOGENOM" id="CLU_1056823_0_0_0"/>
<dbReference type="GO" id="GO:0016747">
    <property type="term" value="F:acyltransferase activity, transferring groups other than amino-acyl groups"/>
    <property type="evidence" value="ECO:0007669"/>
    <property type="project" value="InterPro"/>
</dbReference>
<evidence type="ECO:0000313" key="2">
    <source>
        <dbReference type="EMBL" id="ACR80500.1"/>
    </source>
</evidence>
<reference evidence="2 3" key="1">
    <citation type="submission" date="2009-06" db="EMBL/GenBank/DDBJ databases">
        <title>Complete sequence of Thermotogales bacterium TBF 19.5.1.</title>
        <authorList>
            <consortium name="US DOE Joint Genome Institute"/>
            <person name="Lucas S."/>
            <person name="Copeland A."/>
            <person name="Lapidus A."/>
            <person name="Glavina del Rio T."/>
            <person name="Tice H."/>
            <person name="Bruce D."/>
            <person name="Goodwin L."/>
            <person name="Pitluck S."/>
            <person name="Chertkov O."/>
            <person name="Brettin T."/>
            <person name="Detter J.C."/>
            <person name="Han C."/>
            <person name="Schmutz J."/>
            <person name="Larimer F."/>
            <person name="Land M."/>
            <person name="Hauser L."/>
            <person name="Kyrpides N."/>
            <person name="Ovchinnikova G."/>
            <person name="Noll K."/>
        </authorList>
    </citation>
    <scope>NUCLEOTIDE SEQUENCE [LARGE SCALE GENOMIC DNA]</scope>
    <source>
        <strain evidence="3">ATCC BAA-1733 / DSM 21960 / TBF 19.5.1</strain>
    </source>
</reference>
<reference evidence="2 3" key="2">
    <citation type="journal article" date="2011" name="J. Bacteriol.">
        <title>Genome Sequence of Kosmotoga olearia Strain TBF 19.5.1, a Thermophilic Bacterium with a Wide Growth Temperature Range, Isolated from the Troll B Oil Platform in the North Sea.</title>
        <authorList>
            <person name="Swithers K.S."/>
            <person name="Dipippo J.L."/>
            <person name="Bruce D.C."/>
            <person name="Detter C."/>
            <person name="Tapia R."/>
            <person name="Han S."/>
            <person name="Goodwin L.A."/>
            <person name="Han J."/>
            <person name="Woyke T."/>
            <person name="Pitluck S."/>
            <person name="Pennacchio L."/>
            <person name="Nolan M."/>
            <person name="Mikhailova N."/>
            <person name="Land M.L."/>
            <person name="Nesbo C.L."/>
            <person name="Gogarten J.P."/>
            <person name="Noll K.M."/>
        </authorList>
    </citation>
    <scope>NUCLEOTIDE SEQUENCE [LARGE SCALE GENOMIC DNA]</scope>
    <source>
        <strain evidence="3">ATCC BAA-1733 / DSM 21960 / TBF 19.5.1</strain>
    </source>
</reference>
<protein>
    <submittedName>
        <fullName evidence="2">GCN5-related N-acetyltransferase</fullName>
    </submittedName>
</protein>
<feature type="domain" description="N-acetyltransferase" evidence="1">
    <location>
        <begin position="124"/>
        <end position="263"/>
    </location>
</feature>
<sequence>MGNNTVSFSEALKYVYRKEPCRVLPNALWKTLIRIGDLDCSFELDGNEVTKLVAREEKRLFVFWKKNPGLDELSKKELERMDFMVIHDEYYRQLDGRLFSYTKSYFRIIHDNKETYNVELPAGFAFENVNIASEIEEVSELIGRCYEDIHPDVETVRSWMKHPVFEKDLWVWVIDRKKDTPVALGIAEIDKMIQEGSLEWIQVLPDYQGKGLGSAVVFELLNRLKSRVAFTTVSGEVGNKTNPERLYRKCGFYGNDIWWVLRK</sequence>
<dbReference type="SUPFAM" id="SSF55729">
    <property type="entry name" value="Acyl-CoA N-acyltransferases (Nat)"/>
    <property type="match status" value="1"/>
</dbReference>
<dbReference type="CDD" id="cd04301">
    <property type="entry name" value="NAT_SF"/>
    <property type="match status" value="1"/>
</dbReference>
<dbReference type="eggNOG" id="COG0456">
    <property type="taxonomic scope" value="Bacteria"/>
</dbReference>
<dbReference type="InterPro" id="IPR000182">
    <property type="entry name" value="GNAT_dom"/>
</dbReference>
<dbReference type="Gene3D" id="3.40.630.30">
    <property type="match status" value="1"/>
</dbReference>
<accession>C5CG06</accession>
<dbReference type="Pfam" id="PF13508">
    <property type="entry name" value="Acetyltransf_7"/>
    <property type="match status" value="1"/>
</dbReference>
<dbReference type="RefSeq" id="WP_015869144.1">
    <property type="nucleotide sequence ID" value="NC_012785.1"/>
</dbReference>
<dbReference type="Proteomes" id="UP000002382">
    <property type="component" value="Chromosome"/>
</dbReference>
<dbReference type="EMBL" id="CP001634">
    <property type="protein sequence ID" value="ACR80500.1"/>
    <property type="molecule type" value="Genomic_DNA"/>
</dbReference>
<dbReference type="KEGG" id="kol:Kole_1818"/>
<evidence type="ECO:0000313" key="3">
    <source>
        <dbReference type="Proteomes" id="UP000002382"/>
    </source>
</evidence>
<gene>
    <name evidence="2" type="ordered locus">Kole_1818</name>
</gene>
<dbReference type="InterPro" id="IPR016181">
    <property type="entry name" value="Acyl_CoA_acyltransferase"/>
</dbReference>
<evidence type="ECO:0000259" key="1">
    <source>
        <dbReference type="PROSITE" id="PS51186"/>
    </source>
</evidence>
<dbReference type="PROSITE" id="PS51186">
    <property type="entry name" value="GNAT"/>
    <property type="match status" value="1"/>
</dbReference>
<dbReference type="STRING" id="521045.Kole_1818"/>
<organism evidence="2 3">
    <name type="scientific">Kosmotoga olearia (strain ATCC BAA-1733 / DSM 21960 / TBF 19.5.1)</name>
    <dbReference type="NCBI Taxonomy" id="521045"/>
    <lineage>
        <taxon>Bacteria</taxon>
        <taxon>Thermotogati</taxon>
        <taxon>Thermotogota</taxon>
        <taxon>Thermotogae</taxon>
        <taxon>Kosmotogales</taxon>
        <taxon>Kosmotogaceae</taxon>
        <taxon>Kosmotoga</taxon>
    </lineage>
</organism>